<dbReference type="InterPro" id="IPR002312">
    <property type="entry name" value="Asp/Asn-tRNA-synth_IIb"/>
</dbReference>
<dbReference type="Pfam" id="PF00152">
    <property type="entry name" value="tRNA-synt_2"/>
    <property type="match status" value="1"/>
</dbReference>
<dbReference type="Gene3D" id="3.30.930.10">
    <property type="entry name" value="Bira Bifunctional Protein, Domain 2"/>
    <property type="match status" value="1"/>
</dbReference>
<evidence type="ECO:0000256" key="11">
    <source>
        <dbReference type="ARBA" id="ARBA00070516"/>
    </source>
</evidence>
<dbReference type="GO" id="GO:0003723">
    <property type="term" value="F:RNA binding"/>
    <property type="evidence" value="ECO:0007669"/>
    <property type="project" value="TreeGrafter"/>
</dbReference>
<dbReference type="SUPFAM" id="SSF55681">
    <property type="entry name" value="Class II aaRS and biotin synthetases"/>
    <property type="match status" value="1"/>
</dbReference>
<evidence type="ECO:0000256" key="6">
    <source>
        <dbReference type="ARBA" id="ARBA00022741"/>
    </source>
</evidence>
<dbReference type="Proteomes" id="UP000008837">
    <property type="component" value="Unassembled WGS sequence"/>
</dbReference>
<proteinExistence type="inferred from homology"/>
<keyword evidence="9" id="KW-0030">Aminoacyl-tRNA synthetase</keyword>
<dbReference type="STRING" id="425265.A8PR33"/>
<gene>
    <name evidence="14" type="ORF">MGL_0589</name>
</gene>
<dbReference type="InterPro" id="IPR006195">
    <property type="entry name" value="aa-tRNA-synth_II"/>
</dbReference>
<evidence type="ECO:0000256" key="3">
    <source>
        <dbReference type="ARBA" id="ARBA00012841"/>
    </source>
</evidence>
<dbReference type="OMA" id="EYIVTHA"/>
<evidence type="ECO:0000256" key="2">
    <source>
        <dbReference type="ARBA" id="ARBA00005312"/>
    </source>
</evidence>
<accession>A8PR33</accession>
<dbReference type="InterPro" id="IPR045864">
    <property type="entry name" value="aa-tRNA-synth_II/BPL/LPL"/>
</dbReference>
<comment type="catalytic activity">
    <reaction evidence="10">
        <text>tRNA(Asp) + L-aspartate + ATP = L-aspartyl-tRNA(Asp) + AMP + diphosphate</text>
        <dbReference type="Rhea" id="RHEA:19649"/>
        <dbReference type="Rhea" id="RHEA-COMP:9660"/>
        <dbReference type="Rhea" id="RHEA-COMP:9678"/>
        <dbReference type="ChEBI" id="CHEBI:29991"/>
        <dbReference type="ChEBI" id="CHEBI:30616"/>
        <dbReference type="ChEBI" id="CHEBI:33019"/>
        <dbReference type="ChEBI" id="CHEBI:78442"/>
        <dbReference type="ChEBI" id="CHEBI:78516"/>
        <dbReference type="ChEBI" id="CHEBI:456215"/>
        <dbReference type="EC" id="6.1.1.12"/>
    </reaction>
</comment>
<feature type="region of interest" description="Disordered" evidence="12">
    <location>
        <begin position="272"/>
        <end position="305"/>
    </location>
</feature>
<evidence type="ECO:0000313" key="14">
    <source>
        <dbReference type="EMBL" id="EDP45600.1"/>
    </source>
</evidence>
<dbReference type="SUPFAM" id="SSF50249">
    <property type="entry name" value="Nucleic acid-binding proteins"/>
    <property type="match status" value="1"/>
</dbReference>
<evidence type="ECO:0000256" key="4">
    <source>
        <dbReference type="ARBA" id="ARBA00022490"/>
    </source>
</evidence>
<dbReference type="EC" id="6.1.1.12" evidence="3"/>
<dbReference type="GeneID" id="5857120"/>
<feature type="domain" description="Aminoacyl-transfer RNA synthetases class-II family profile" evidence="13">
    <location>
        <begin position="336"/>
        <end position="639"/>
    </location>
</feature>
<evidence type="ECO:0000313" key="15">
    <source>
        <dbReference type="Proteomes" id="UP000008837"/>
    </source>
</evidence>
<evidence type="ECO:0000256" key="5">
    <source>
        <dbReference type="ARBA" id="ARBA00022598"/>
    </source>
</evidence>
<dbReference type="FunFam" id="3.30.930.10:FF:000038">
    <property type="entry name" value="Aspartate--tRNA ligase"/>
    <property type="match status" value="1"/>
</dbReference>
<dbReference type="CDD" id="cd00776">
    <property type="entry name" value="AsxRS_core"/>
    <property type="match status" value="1"/>
</dbReference>
<dbReference type="GO" id="GO:0017101">
    <property type="term" value="C:aminoacyl-tRNA synthetase multienzyme complex"/>
    <property type="evidence" value="ECO:0007669"/>
    <property type="project" value="TreeGrafter"/>
</dbReference>
<dbReference type="EMBL" id="AAYY01000001">
    <property type="protein sequence ID" value="EDP45600.1"/>
    <property type="molecule type" value="Genomic_DNA"/>
</dbReference>
<dbReference type="KEGG" id="mgl:MGL_0589"/>
<feature type="region of interest" description="Disordered" evidence="12">
    <location>
        <begin position="22"/>
        <end position="87"/>
    </location>
</feature>
<comment type="caution">
    <text evidence="14">The sequence shown here is derived from an EMBL/GenBank/DDBJ whole genome shotgun (WGS) entry which is preliminary data.</text>
</comment>
<dbReference type="GO" id="GO:0005829">
    <property type="term" value="C:cytosol"/>
    <property type="evidence" value="ECO:0007669"/>
    <property type="project" value="TreeGrafter"/>
</dbReference>
<keyword evidence="4" id="KW-0963">Cytoplasm</keyword>
<dbReference type="GO" id="GO:0004815">
    <property type="term" value="F:aspartate-tRNA ligase activity"/>
    <property type="evidence" value="ECO:0007669"/>
    <property type="project" value="UniProtKB-EC"/>
</dbReference>
<evidence type="ECO:0000256" key="8">
    <source>
        <dbReference type="ARBA" id="ARBA00022917"/>
    </source>
</evidence>
<dbReference type="NCBIfam" id="TIGR00458">
    <property type="entry name" value="aspS_nondisc"/>
    <property type="match status" value="1"/>
</dbReference>
<keyword evidence="5" id="KW-0436">Ligase</keyword>
<name>A8PR33_MALGO</name>
<dbReference type="PANTHER" id="PTHR43450:SF2">
    <property type="entry name" value="ASPARTATE--TRNA LIGASE"/>
    <property type="match status" value="1"/>
</dbReference>
<dbReference type="AlphaFoldDB" id="A8PR33"/>
<feature type="region of interest" description="Disordered" evidence="12">
    <location>
        <begin position="642"/>
        <end position="674"/>
    </location>
</feature>
<protein>
    <recommendedName>
        <fullName evidence="11">Probable aspartate--tRNA ligase, cytoplasmic</fullName>
        <ecNumber evidence="3">6.1.1.12</ecNumber>
    </recommendedName>
</protein>
<evidence type="ECO:0000256" key="12">
    <source>
        <dbReference type="SAM" id="MobiDB-lite"/>
    </source>
</evidence>
<feature type="compositionally biased region" description="Low complexity" evidence="12">
    <location>
        <begin position="62"/>
        <end position="80"/>
    </location>
</feature>
<keyword evidence="15" id="KW-1185">Reference proteome</keyword>
<dbReference type="InterPro" id="IPR024320">
    <property type="entry name" value="LPG_synthase_C"/>
</dbReference>
<keyword evidence="6" id="KW-0547">Nucleotide-binding</keyword>
<dbReference type="InParanoid" id="A8PR33"/>
<dbReference type="GO" id="GO:0005524">
    <property type="term" value="F:ATP binding"/>
    <property type="evidence" value="ECO:0007669"/>
    <property type="project" value="UniProtKB-KW"/>
</dbReference>
<dbReference type="Pfam" id="PF09924">
    <property type="entry name" value="LPG_synthase_C"/>
    <property type="match status" value="1"/>
</dbReference>
<evidence type="ECO:0000256" key="7">
    <source>
        <dbReference type="ARBA" id="ARBA00022840"/>
    </source>
</evidence>
<keyword evidence="7" id="KW-0067">ATP-binding</keyword>
<dbReference type="VEuPathDB" id="FungiDB:MGL_0589"/>
<dbReference type="PRINTS" id="PR01042">
    <property type="entry name" value="TRNASYNTHASP"/>
</dbReference>
<organism evidence="14 15">
    <name type="scientific">Malassezia globosa (strain ATCC MYA-4612 / CBS 7966)</name>
    <name type="common">Dandruff-associated fungus</name>
    <dbReference type="NCBI Taxonomy" id="425265"/>
    <lineage>
        <taxon>Eukaryota</taxon>
        <taxon>Fungi</taxon>
        <taxon>Dikarya</taxon>
        <taxon>Basidiomycota</taxon>
        <taxon>Ustilaginomycotina</taxon>
        <taxon>Malasseziomycetes</taxon>
        <taxon>Malasseziales</taxon>
        <taxon>Malasseziaceae</taxon>
        <taxon>Malassezia</taxon>
    </lineage>
</organism>
<dbReference type="Gene3D" id="2.40.50.140">
    <property type="entry name" value="Nucleic acid-binding proteins"/>
    <property type="match status" value="1"/>
</dbReference>
<dbReference type="GO" id="GO:0006422">
    <property type="term" value="P:aspartyl-tRNA aminoacylation"/>
    <property type="evidence" value="ECO:0007669"/>
    <property type="project" value="InterPro"/>
</dbReference>
<dbReference type="CDD" id="cd04320">
    <property type="entry name" value="AspRS_cyto_N"/>
    <property type="match status" value="1"/>
</dbReference>
<comment type="subcellular location">
    <subcellularLocation>
        <location evidence="1">Cytoplasm</location>
    </subcellularLocation>
</comment>
<dbReference type="InterPro" id="IPR004364">
    <property type="entry name" value="Aa-tRNA-synt_II"/>
</dbReference>
<sequence>MSADGSESSSLTDALYRGQNRFLSALNLRKPRSPEPSRQPGEQPQPLNQGRGARSDIEHRSTSSSPTPSQATSTTTSQSSVAEERLRKLEDQRAFERMVNMRRRVSAANAALIESPEQKSRYGEWDAYHVETNEWQHLSDVLAMSKMAEQDPSRLTMCYGTEWRFRARIHVIRNMSSHLAFVVLREHGVTMQAVLSEHGTNITSHMMHWVMRLPSESLVFVQGTLQKPREVITGCDIAHLELHLTHVHLVSGISEKMPFTVYAAERALSSHLEEHQDLDEDESLDHSSSVLSDADRQSQRSTSHVPVITQRTRLSNRLVDLRTPTMQAVVMIPSVICREFRQYLSQHEFIEIHTPKLQGGASESGASVFDVAYFGRSAFLAQSPQLYKQMCIAADMRRVFEIGPVFRAENSNTARHLTEYTGLDLEMEINHYYDAMSLIDRMLKHIFTVLRDKYGHVTQFIRRHYPSTELQWLEQTLVLPFWEGIRLLKEDGYREEDGSEPSPFEDLATRGEIRLGEIVKRLYGTDYYILDKFPRNARPFYTLPDQNDERYTNSFDIFLRGQEICTGGQRIHHAQMLEDNISRLHMDASSLEDYLEGFRLGAPPHAGCGLGLERLVMLYLNLDDIRLASLFYRDPKSFPTKPPQTLRYLEGSTNPPPWLQAASSSGSDSRTEPGEKQLQPLELLIANYGDSTNTSWLDDRITVWRDQDTGAAIGYWYQRHYVLIVGNPLCDMSQYNRVIERFLEFVERELRAKPIWLMVSEVVESILGSRFGWCTLTCTDDQRIPDVRKNPAKHDHEIERKIRHADKVGVSIQSFAYHEIVPEDVRAECDEKIKEWSASRRGTQVHLTDVRPWVDQEHRQYFFARDSDRKLCCLVVLAQLAPIHGAQVKWALNFPNAPNGAIEMTILHALDTLGSGSVTFGTAASPKVKAVHGLSGLAFKILSRVYNSVSERTHLLSKGDFRDKLGTVRDPTYICYPKGGMSMLAVREVLNFFRD</sequence>
<reference evidence="14 15" key="1">
    <citation type="journal article" date="2007" name="Proc. Natl. Acad. Sci. U.S.A.">
        <title>Dandruff-associated Malassezia genomes reveal convergent and divergent virulence traits shared with plant and human fungal pathogens.</title>
        <authorList>
            <person name="Xu J."/>
            <person name="Saunders C.W."/>
            <person name="Hu P."/>
            <person name="Grant R.A."/>
            <person name="Boekhout T."/>
            <person name="Kuramae E.E."/>
            <person name="Kronstad J.W."/>
            <person name="Deangelis Y.M."/>
            <person name="Reeder N.L."/>
            <person name="Johnstone K.R."/>
            <person name="Leland M."/>
            <person name="Fieno A.M."/>
            <person name="Begley W.M."/>
            <person name="Sun Y."/>
            <person name="Lacey M.P."/>
            <person name="Chaudhary T."/>
            <person name="Keough T."/>
            <person name="Chu L."/>
            <person name="Sears R."/>
            <person name="Yuan B."/>
            <person name="Dawson T.L.Jr."/>
        </authorList>
    </citation>
    <scope>NUCLEOTIDE SEQUENCE [LARGE SCALE GENOMIC DNA]</scope>
    <source>
        <strain evidence="15">ATCC MYA-4612 / CBS 7966</strain>
    </source>
</reference>
<evidence type="ECO:0000256" key="9">
    <source>
        <dbReference type="ARBA" id="ARBA00023146"/>
    </source>
</evidence>
<evidence type="ECO:0000256" key="10">
    <source>
        <dbReference type="ARBA" id="ARBA00047904"/>
    </source>
</evidence>
<dbReference type="InterPro" id="IPR012340">
    <property type="entry name" value="NA-bd_OB-fold"/>
</dbReference>
<evidence type="ECO:0000256" key="1">
    <source>
        <dbReference type="ARBA" id="ARBA00004496"/>
    </source>
</evidence>
<evidence type="ECO:0000259" key="13">
    <source>
        <dbReference type="PROSITE" id="PS50862"/>
    </source>
</evidence>
<dbReference type="PANTHER" id="PTHR43450">
    <property type="entry name" value="ASPARTYL-TRNA SYNTHETASE"/>
    <property type="match status" value="1"/>
</dbReference>
<dbReference type="PROSITE" id="PS50862">
    <property type="entry name" value="AA_TRNA_LIGASE_II"/>
    <property type="match status" value="1"/>
</dbReference>
<dbReference type="InterPro" id="IPR004523">
    <property type="entry name" value="Asp-tRNA_synthase_2"/>
</dbReference>
<dbReference type="OrthoDB" id="372395at2759"/>
<keyword evidence="8" id="KW-0648">Protein biosynthesis</keyword>
<comment type="similarity">
    <text evidence="2">Belongs to the class-II aminoacyl-tRNA synthetase family. Type 2 subfamily.</text>
</comment>
<dbReference type="RefSeq" id="XP_001732814.1">
    <property type="nucleotide sequence ID" value="XM_001732762.1"/>
</dbReference>